<sequence length="106" mass="12147">MTSTDPSIWFGNIIIVGACCGQRKIEVGEESGDKEEEEKKEEEEEEEKEEVERFALLMLEDLRLRKQHDEKKSLFKSPPWRNRLARSAVNRKVGGSSPPGGEIHFC</sequence>
<dbReference type="Proteomes" id="UP000617340">
    <property type="component" value="Unassembled WGS sequence"/>
</dbReference>
<reference evidence="2" key="1">
    <citation type="journal article" date="2020" name="G3 (Bethesda)">
        <title>High-Quality Assemblies for Three Invasive Social Wasps from the &lt;i&gt;Vespula&lt;/i&gt; Genus.</title>
        <authorList>
            <person name="Harrop T.W.R."/>
            <person name="Guhlin J."/>
            <person name="McLaughlin G.M."/>
            <person name="Permina E."/>
            <person name="Stockwell P."/>
            <person name="Gilligan J."/>
            <person name="Le Lec M.F."/>
            <person name="Gruber M.A.M."/>
            <person name="Quinn O."/>
            <person name="Lovegrove M."/>
            <person name="Duncan E.J."/>
            <person name="Remnant E.J."/>
            <person name="Van Eeckhoven J."/>
            <person name="Graham B."/>
            <person name="Knapp R.A."/>
            <person name="Langford K.W."/>
            <person name="Kronenberg Z."/>
            <person name="Press M.O."/>
            <person name="Eacker S.M."/>
            <person name="Wilson-Rankin E.E."/>
            <person name="Purcell J."/>
            <person name="Lester P.J."/>
            <person name="Dearden P.K."/>
        </authorList>
    </citation>
    <scope>NUCLEOTIDE SEQUENCE</scope>
    <source>
        <strain evidence="2">Linc-1</strain>
    </source>
</reference>
<dbReference type="AlphaFoldDB" id="A0A834JB79"/>
<dbReference type="EMBL" id="JACSDZ010000018">
    <property type="protein sequence ID" value="KAF7383819.1"/>
    <property type="molecule type" value="Genomic_DNA"/>
</dbReference>
<organism evidence="2 3">
    <name type="scientific">Vespula germanica</name>
    <name type="common">German yellow jacket</name>
    <name type="synonym">Paravespula germanica</name>
    <dbReference type="NCBI Taxonomy" id="30212"/>
    <lineage>
        <taxon>Eukaryota</taxon>
        <taxon>Metazoa</taxon>
        <taxon>Ecdysozoa</taxon>
        <taxon>Arthropoda</taxon>
        <taxon>Hexapoda</taxon>
        <taxon>Insecta</taxon>
        <taxon>Pterygota</taxon>
        <taxon>Neoptera</taxon>
        <taxon>Endopterygota</taxon>
        <taxon>Hymenoptera</taxon>
        <taxon>Apocrita</taxon>
        <taxon>Aculeata</taxon>
        <taxon>Vespoidea</taxon>
        <taxon>Vespidae</taxon>
        <taxon>Vespinae</taxon>
        <taxon>Vespula</taxon>
    </lineage>
</organism>
<feature type="compositionally biased region" description="Acidic residues" evidence="1">
    <location>
        <begin position="28"/>
        <end position="49"/>
    </location>
</feature>
<feature type="region of interest" description="Disordered" evidence="1">
    <location>
        <begin position="26"/>
        <end position="49"/>
    </location>
</feature>
<feature type="region of interest" description="Disordered" evidence="1">
    <location>
        <begin position="86"/>
        <end position="106"/>
    </location>
</feature>
<evidence type="ECO:0000313" key="2">
    <source>
        <dbReference type="EMBL" id="KAF7383819.1"/>
    </source>
</evidence>
<gene>
    <name evidence="2" type="ORF">HZH68_014576</name>
</gene>
<proteinExistence type="predicted"/>
<comment type="caution">
    <text evidence="2">The sequence shown here is derived from an EMBL/GenBank/DDBJ whole genome shotgun (WGS) entry which is preliminary data.</text>
</comment>
<keyword evidence="3" id="KW-1185">Reference proteome</keyword>
<accession>A0A834JB79</accession>
<protein>
    <submittedName>
        <fullName evidence="2">Uncharacterized protein</fullName>
    </submittedName>
</protein>
<evidence type="ECO:0000313" key="3">
    <source>
        <dbReference type="Proteomes" id="UP000617340"/>
    </source>
</evidence>
<evidence type="ECO:0000256" key="1">
    <source>
        <dbReference type="SAM" id="MobiDB-lite"/>
    </source>
</evidence>
<name>A0A834JB79_VESGE</name>